<organism evidence="7 8">
    <name type="scientific">Amorphotheca resinae ATCC 22711</name>
    <dbReference type="NCBI Taxonomy" id="857342"/>
    <lineage>
        <taxon>Eukaryota</taxon>
        <taxon>Fungi</taxon>
        <taxon>Dikarya</taxon>
        <taxon>Ascomycota</taxon>
        <taxon>Pezizomycotina</taxon>
        <taxon>Leotiomycetes</taxon>
        <taxon>Helotiales</taxon>
        <taxon>Amorphothecaceae</taxon>
        <taxon>Amorphotheca</taxon>
    </lineage>
</organism>
<evidence type="ECO:0000256" key="2">
    <source>
        <dbReference type="ARBA" id="ARBA00022692"/>
    </source>
</evidence>
<dbReference type="RefSeq" id="XP_024718851.1">
    <property type="nucleotide sequence ID" value="XM_024866869.1"/>
</dbReference>
<evidence type="ECO:0000256" key="6">
    <source>
        <dbReference type="SAM" id="Phobius"/>
    </source>
</evidence>
<evidence type="ECO:0000256" key="1">
    <source>
        <dbReference type="ARBA" id="ARBA00004477"/>
    </source>
</evidence>
<reference evidence="7 8" key="1">
    <citation type="journal article" date="2018" name="New Phytol.">
        <title>Comparative genomics and transcriptomics depict ericoid mycorrhizal fungi as versatile saprotrophs and plant mutualists.</title>
        <authorList>
            <person name="Martino E."/>
            <person name="Morin E."/>
            <person name="Grelet G.A."/>
            <person name="Kuo A."/>
            <person name="Kohler A."/>
            <person name="Daghino S."/>
            <person name="Barry K.W."/>
            <person name="Cichocki N."/>
            <person name="Clum A."/>
            <person name="Dockter R.B."/>
            <person name="Hainaut M."/>
            <person name="Kuo R.C."/>
            <person name="LaButti K."/>
            <person name="Lindahl B.D."/>
            <person name="Lindquist E.A."/>
            <person name="Lipzen A."/>
            <person name="Khouja H.R."/>
            <person name="Magnuson J."/>
            <person name="Murat C."/>
            <person name="Ohm R.A."/>
            <person name="Singer S.W."/>
            <person name="Spatafora J.W."/>
            <person name="Wang M."/>
            <person name="Veneault-Fourrey C."/>
            <person name="Henrissat B."/>
            <person name="Grigoriev I.V."/>
            <person name="Martin F.M."/>
            <person name="Perotto S."/>
        </authorList>
    </citation>
    <scope>NUCLEOTIDE SEQUENCE [LARGE SCALE GENOMIC DNA]</scope>
    <source>
        <strain evidence="7 8">ATCC 22711</strain>
    </source>
</reference>
<dbReference type="InParanoid" id="A0A2T3AW50"/>
<proteinExistence type="predicted"/>
<keyword evidence="2 6" id="KW-0812">Transmembrane</keyword>
<feature type="transmembrane region" description="Helical" evidence="6">
    <location>
        <begin position="46"/>
        <end position="67"/>
    </location>
</feature>
<evidence type="ECO:0000313" key="8">
    <source>
        <dbReference type="Proteomes" id="UP000241818"/>
    </source>
</evidence>
<dbReference type="STRING" id="857342.A0A2T3AW50"/>
<sequence length="107" mass="12121">MSYIDPSVSRRGKPSLLSRTVTYIQLMYYRYEVTFSPYVMSHGEKIVMNTIVVTLLSLLLLGIVSYLPQLLTRASLRLFWLYTGADDQLLVGSIPSTGREMGPEFGH</sequence>
<gene>
    <name evidence="7" type="ORF">M430DRAFT_36096</name>
</gene>
<evidence type="ECO:0000313" key="7">
    <source>
        <dbReference type="EMBL" id="PSS12860.1"/>
    </source>
</evidence>
<evidence type="ECO:0000256" key="5">
    <source>
        <dbReference type="ARBA" id="ARBA00023136"/>
    </source>
</evidence>
<keyword evidence="8" id="KW-1185">Reference proteome</keyword>
<dbReference type="AlphaFoldDB" id="A0A2T3AW50"/>
<dbReference type="GO" id="GO:0005789">
    <property type="term" value="C:endoplasmic reticulum membrane"/>
    <property type="evidence" value="ECO:0007669"/>
    <property type="project" value="UniProtKB-SubCell"/>
</dbReference>
<dbReference type="InterPro" id="IPR024512">
    <property type="entry name" value="Ser_palmitoyltrfase_ssu-like"/>
</dbReference>
<comment type="subcellular location">
    <subcellularLocation>
        <location evidence="1">Endoplasmic reticulum membrane</location>
        <topology evidence="1">Multi-pass membrane protein</topology>
    </subcellularLocation>
</comment>
<dbReference type="Pfam" id="PF11779">
    <property type="entry name" value="SPT_ssu-like"/>
    <property type="match status" value="1"/>
</dbReference>
<dbReference type="EMBL" id="KZ679014">
    <property type="protein sequence ID" value="PSS12860.1"/>
    <property type="molecule type" value="Genomic_DNA"/>
</dbReference>
<protein>
    <submittedName>
        <fullName evidence="7">Uncharacterized protein</fullName>
    </submittedName>
</protein>
<dbReference type="GeneID" id="36574950"/>
<name>A0A2T3AW50_AMORE</name>
<keyword evidence="4 6" id="KW-1133">Transmembrane helix</keyword>
<evidence type="ECO:0000256" key="3">
    <source>
        <dbReference type="ARBA" id="ARBA00022824"/>
    </source>
</evidence>
<dbReference type="OrthoDB" id="202672at2759"/>
<keyword evidence="5 6" id="KW-0472">Membrane</keyword>
<dbReference type="Proteomes" id="UP000241818">
    <property type="component" value="Unassembled WGS sequence"/>
</dbReference>
<keyword evidence="3" id="KW-0256">Endoplasmic reticulum</keyword>
<evidence type="ECO:0000256" key="4">
    <source>
        <dbReference type="ARBA" id="ARBA00022989"/>
    </source>
</evidence>
<accession>A0A2T3AW50</accession>